<reference evidence="2" key="1">
    <citation type="submission" date="2019-06" db="EMBL/GenBank/DDBJ databases">
        <title>The complete genome of Emcibacter congregatus ZYLT.</title>
        <authorList>
            <person name="Zhao Z."/>
        </authorList>
    </citation>
    <scope>NUCLEOTIDE SEQUENCE [LARGE SCALE GENOMIC DNA]</scope>
    <source>
        <strain evidence="2">MCCC 1A06723</strain>
    </source>
</reference>
<evidence type="ECO:0000313" key="2">
    <source>
        <dbReference type="Proteomes" id="UP000319148"/>
    </source>
</evidence>
<gene>
    <name evidence="1" type="ORF">FIV46_02650</name>
</gene>
<name>A0A501PSC6_9PROT</name>
<dbReference type="AlphaFoldDB" id="A0A501PSC6"/>
<dbReference type="RefSeq" id="WP_139938247.1">
    <property type="nucleotide sequence ID" value="NZ_JBHSYP010000022.1"/>
</dbReference>
<dbReference type="Proteomes" id="UP000319148">
    <property type="component" value="Unassembled WGS sequence"/>
</dbReference>
<comment type="caution">
    <text evidence="1">The sequence shown here is derived from an EMBL/GenBank/DDBJ whole genome shotgun (WGS) entry which is preliminary data.</text>
</comment>
<organism evidence="1 2">
    <name type="scientific">Emcibacter nanhaiensis</name>
    <dbReference type="NCBI Taxonomy" id="1505037"/>
    <lineage>
        <taxon>Bacteria</taxon>
        <taxon>Pseudomonadati</taxon>
        <taxon>Pseudomonadota</taxon>
        <taxon>Alphaproteobacteria</taxon>
        <taxon>Emcibacterales</taxon>
        <taxon>Emcibacteraceae</taxon>
        <taxon>Emcibacter</taxon>
    </lineage>
</organism>
<dbReference type="EMBL" id="VFIY01000004">
    <property type="protein sequence ID" value="TPD62997.1"/>
    <property type="molecule type" value="Genomic_DNA"/>
</dbReference>
<proteinExistence type="predicted"/>
<accession>A0A501PSC6</accession>
<sequence length="125" mass="13547">MADQKITHRTLKGAQIDTALDLIAEKNPKADLSYLRGVPAYAVDIDGKPSVYLWLKIEGKSFRISGAVSLGRRQALTMPVLDYLKGVAARAGLDEIYFFTSRAGMVKQAQKAGFMVGEVVMVAGV</sequence>
<protein>
    <submittedName>
        <fullName evidence="1">Uncharacterized protein</fullName>
    </submittedName>
</protein>
<evidence type="ECO:0000313" key="1">
    <source>
        <dbReference type="EMBL" id="TPD62997.1"/>
    </source>
</evidence>
<keyword evidence="2" id="KW-1185">Reference proteome</keyword>